<evidence type="ECO:0000313" key="12">
    <source>
        <dbReference type="RefSeq" id="XP_027355627.1"/>
    </source>
</evidence>
<keyword evidence="4" id="KW-0611">Plant defense</keyword>
<dbReference type="InterPro" id="IPR003591">
    <property type="entry name" value="Leu-rich_rpt_typical-subtyp"/>
</dbReference>
<organism evidence="11 12">
    <name type="scientific">Abrus precatorius</name>
    <name type="common">Indian licorice</name>
    <name type="synonym">Glycine abrus</name>
    <dbReference type="NCBI Taxonomy" id="3816"/>
    <lineage>
        <taxon>Eukaryota</taxon>
        <taxon>Viridiplantae</taxon>
        <taxon>Streptophyta</taxon>
        <taxon>Embryophyta</taxon>
        <taxon>Tracheophyta</taxon>
        <taxon>Spermatophyta</taxon>
        <taxon>Magnoliopsida</taxon>
        <taxon>eudicotyledons</taxon>
        <taxon>Gunneridae</taxon>
        <taxon>Pentapetalae</taxon>
        <taxon>rosids</taxon>
        <taxon>fabids</taxon>
        <taxon>Fabales</taxon>
        <taxon>Fabaceae</taxon>
        <taxon>Papilionoideae</taxon>
        <taxon>50 kb inversion clade</taxon>
        <taxon>NPAAA clade</taxon>
        <taxon>indigoferoid/millettioid clade</taxon>
        <taxon>Abreae</taxon>
        <taxon>Abrus</taxon>
    </lineage>
</organism>
<dbReference type="AlphaFoldDB" id="A0A8B8LHR6"/>
<proteinExistence type="predicted"/>
<accession>A0A8B8LHR6</accession>
<feature type="domain" description="Disease resistance N-terminal" evidence="8">
    <location>
        <begin position="14"/>
        <end position="108"/>
    </location>
</feature>
<dbReference type="GO" id="GO:0051707">
    <property type="term" value="P:response to other organism"/>
    <property type="evidence" value="ECO:0007669"/>
    <property type="project" value="UniProtKB-ARBA"/>
</dbReference>
<evidence type="ECO:0000313" key="11">
    <source>
        <dbReference type="Proteomes" id="UP000694853"/>
    </source>
</evidence>
<feature type="signal peptide" evidence="6">
    <location>
        <begin position="1"/>
        <end position="17"/>
    </location>
</feature>
<evidence type="ECO:0000259" key="9">
    <source>
        <dbReference type="Pfam" id="PF23559"/>
    </source>
</evidence>
<evidence type="ECO:0000259" key="8">
    <source>
        <dbReference type="Pfam" id="PF18052"/>
    </source>
</evidence>
<dbReference type="FunFam" id="1.10.10.10:FF:000322">
    <property type="entry name" value="Probable disease resistance protein At1g63360"/>
    <property type="match status" value="1"/>
</dbReference>
<dbReference type="SUPFAM" id="SSF52058">
    <property type="entry name" value="L domain-like"/>
    <property type="match status" value="2"/>
</dbReference>
<dbReference type="Pfam" id="PF25019">
    <property type="entry name" value="LRR_R13L1-DRL21"/>
    <property type="match status" value="1"/>
</dbReference>
<name>A0A8B8LHR6_ABRPR</name>
<dbReference type="SUPFAM" id="SSF52540">
    <property type="entry name" value="P-loop containing nucleoside triphosphate hydrolases"/>
    <property type="match status" value="1"/>
</dbReference>
<dbReference type="KEGG" id="aprc:113865347"/>
<dbReference type="GeneID" id="113865347"/>
<dbReference type="Gene3D" id="3.40.50.300">
    <property type="entry name" value="P-loop containing nucleotide triphosphate hydrolases"/>
    <property type="match status" value="1"/>
</dbReference>
<evidence type="ECO:0000259" key="10">
    <source>
        <dbReference type="Pfam" id="PF25019"/>
    </source>
</evidence>
<dbReference type="Gene3D" id="1.10.10.10">
    <property type="entry name" value="Winged helix-like DNA-binding domain superfamily/Winged helix DNA-binding domain"/>
    <property type="match status" value="1"/>
</dbReference>
<evidence type="ECO:0000259" key="7">
    <source>
        <dbReference type="Pfam" id="PF00931"/>
    </source>
</evidence>
<dbReference type="InterPro" id="IPR027417">
    <property type="entry name" value="P-loop_NTPase"/>
</dbReference>
<evidence type="ECO:0000256" key="3">
    <source>
        <dbReference type="ARBA" id="ARBA00022741"/>
    </source>
</evidence>
<sequence>MALELIGGALLSAFIQAAVDKLTSGQVLEYFGRRKLDEELLNRLKLKLVCINALADDAEQKQVTEVRDAAKVAVKAWLVAVNEAVLDAEDLLDEIDYEVFKCELEADSESQSQTCTCKVWTCFKAYSVSSFDREIESRMKQILEKLEYLANQKDDLGLKEARDSGVGSGSKGSKKLASTSLVGGSVIYGRDYDKEIILNWMISDSGSVNHLSILSVVGMGGMGKTMLAQHVYNDSKVDEAKFDIKAWVCVSDEFDVFKLSKAILEAITKSKDDSGDLEVVHGRLKENLEGKRFLVILDDVWNEKRDLWEALQTPLNYGAKESKILVTTRSEKVALAMQSNEVHHLKQLQEDHCWKVLARHAFIDENSQLDPEFKEIGMKLVEKCKGLPLALKTIGSLLHTKSSVSEWGSVLTSEIWSLPEEHNNIIPALLLSYHHLPSALKRCFAFCALFPKDYEFDKEDLILLWMAENFLQYPQQSKSMEEVGAQYFDDLLSRSFFQQTQRSRSNTRTSYVMHDLLNDLANYVSGDSCIRLEVKEAPTISEKTRHFSFESYGIEHFHGFKGLHEPRLRTFLPLQNANYVFFWECTMSIDDLFSKFRFLRVLSFSQEWSLTEVPESLCNLKHLRSLDLSHTKITKLPDSTCSLYNLQILKLHSCESLEELPLNLHKLTKLRHLDLRKTKLRKMPMHLGELENLQVLMSSFCVDKGSNFNIQDLEKLNLREDLIISGMQNIVNPSGVSKANFKSKTHLVRLELKWSENDNVSEKENDVLEELQPSKYLRELSIRNYGGTKFPSWFGDNSLWNMVSLKLSNCKNCALLPSLGQLPVLEILVLEDMRKLEKWECKTVTGAFPRLRELSIERCPKLKEQLPEQLPCLMKLNIRVCVQLVATLPRAPVIEELMVFSSGKMQMDYNPSTLKKLTIYGSFIFMQGSLLERIGPTISDASLEYLVLYDCPNVNFPTHHCHNSLVHLSIGRSCDSLTTFPLDLFPKLYYLSLELHNLQMITQEHADNHLQILNISECPQLKSLPERMNTLLPSLARLMIYNCPQVESFCDGGLPSSLQYLRLGNCPKVVASLRGALEANNTSLELSIGEVDVESFPDEGLLPLSVTSLAIRDCPNLKKLNYKGLCHLSSLESLILDDCPSLQCLPEEGLPQSISTFQLRGNCPMLIQRCQQPNGEDWGKIAHIKDLLI</sequence>
<dbReference type="InterPro" id="IPR058922">
    <property type="entry name" value="WHD_DRP"/>
</dbReference>
<dbReference type="Proteomes" id="UP000694853">
    <property type="component" value="Unplaced"/>
</dbReference>
<dbReference type="Gene3D" id="1.20.5.4130">
    <property type="match status" value="1"/>
</dbReference>
<dbReference type="PANTHER" id="PTHR36766">
    <property type="entry name" value="PLANT BROAD-SPECTRUM MILDEW RESISTANCE PROTEIN RPW8"/>
    <property type="match status" value="1"/>
</dbReference>
<keyword evidence="1" id="KW-0433">Leucine-rich repeat</keyword>
<dbReference type="Pfam" id="PF23559">
    <property type="entry name" value="WHD_DRP"/>
    <property type="match status" value="1"/>
</dbReference>
<dbReference type="Gene3D" id="3.80.10.10">
    <property type="entry name" value="Ribonuclease Inhibitor"/>
    <property type="match status" value="3"/>
</dbReference>
<keyword evidence="6" id="KW-0732">Signal</keyword>
<dbReference type="Pfam" id="PF18052">
    <property type="entry name" value="Rx_N"/>
    <property type="match status" value="1"/>
</dbReference>
<dbReference type="InterPro" id="IPR001611">
    <property type="entry name" value="Leu-rich_rpt"/>
</dbReference>
<feature type="domain" description="R13L1/DRL21-like LRR repeat region" evidence="10">
    <location>
        <begin position="710"/>
        <end position="833"/>
    </location>
</feature>
<dbReference type="InterPro" id="IPR042197">
    <property type="entry name" value="Apaf_helical"/>
</dbReference>
<evidence type="ECO:0000256" key="2">
    <source>
        <dbReference type="ARBA" id="ARBA00022737"/>
    </source>
</evidence>
<keyword evidence="11" id="KW-1185">Reference proteome</keyword>
<dbReference type="InterPro" id="IPR041118">
    <property type="entry name" value="Rx_N"/>
</dbReference>
<dbReference type="InterPro" id="IPR036388">
    <property type="entry name" value="WH-like_DNA-bd_sf"/>
</dbReference>
<dbReference type="SMART" id="SM00369">
    <property type="entry name" value="LRR_TYP"/>
    <property type="match status" value="2"/>
</dbReference>
<dbReference type="InterPro" id="IPR002182">
    <property type="entry name" value="NB-ARC"/>
</dbReference>
<feature type="domain" description="Disease resistance protein winged helix" evidence="9">
    <location>
        <begin position="449"/>
        <end position="521"/>
    </location>
</feature>
<dbReference type="OrthoDB" id="1733640at2759"/>
<reference evidence="11" key="1">
    <citation type="journal article" date="2019" name="Toxins">
        <title>Detection of Abrin-Like and Prepropulchellin-Like Toxin Genes and Transcripts Using Whole Genome Sequencing and Full-Length Transcript Sequencing of Abrus precatorius.</title>
        <authorList>
            <person name="Hovde B.T."/>
            <person name="Daligault H.E."/>
            <person name="Hanschen E.R."/>
            <person name="Kunde Y.A."/>
            <person name="Johnson M.B."/>
            <person name="Starkenburg S.R."/>
            <person name="Johnson S.L."/>
        </authorList>
    </citation>
    <scope>NUCLEOTIDE SEQUENCE [LARGE SCALE GENOMIC DNA]</scope>
</reference>
<dbReference type="PRINTS" id="PR00364">
    <property type="entry name" value="DISEASERSIST"/>
</dbReference>
<dbReference type="GO" id="GO:0043531">
    <property type="term" value="F:ADP binding"/>
    <property type="evidence" value="ECO:0007669"/>
    <property type="project" value="InterPro"/>
</dbReference>
<evidence type="ECO:0000256" key="6">
    <source>
        <dbReference type="SAM" id="SignalP"/>
    </source>
</evidence>
<dbReference type="InterPro" id="IPR032675">
    <property type="entry name" value="LRR_dom_sf"/>
</dbReference>
<feature type="chain" id="PRO_5034560536" evidence="6">
    <location>
        <begin position="18"/>
        <end position="1189"/>
    </location>
</feature>
<evidence type="ECO:0000256" key="1">
    <source>
        <dbReference type="ARBA" id="ARBA00022614"/>
    </source>
</evidence>
<evidence type="ECO:0000256" key="4">
    <source>
        <dbReference type="ARBA" id="ARBA00022821"/>
    </source>
</evidence>
<dbReference type="PROSITE" id="PS51450">
    <property type="entry name" value="LRR"/>
    <property type="match status" value="1"/>
</dbReference>
<protein>
    <submittedName>
        <fullName evidence="12">Disease resistance protein At3g14460</fullName>
    </submittedName>
</protein>
<dbReference type="PANTHER" id="PTHR36766:SF40">
    <property type="entry name" value="DISEASE RESISTANCE PROTEIN RGA3"/>
    <property type="match status" value="1"/>
</dbReference>
<keyword evidence="3" id="KW-0547">Nucleotide-binding</keyword>
<dbReference type="Gene3D" id="1.10.8.430">
    <property type="entry name" value="Helical domain of apoptotic protease-activating factors"/>
    <property type="match status" value="1"/>
</dbReference>
<gene>
    <name evidence="12" type="primary">LOC113865347</name>
</gene>
<dbReference type="RefSeq" id="XP_027355627.1">
    <property type="nucleotide sequence ID" value="XM_027499826.1"/>
</dbReference>
<feature type="domain" description="NB-ARC" evidence="7">
    <location>
        <begin position="194"/>
        <end position="363"/>
    </location>
</feature>
<keyword evidence="2" id="KW-0677">Repeat</keyword>
<dbReference type="GO" id="GO:0005524">
    <property type="term" value="F:ATP binding"/>
    <property type="evidence" value="ECO:0007669"/>
    <property type="project" value="UniProtKB-KW"/>
</dbReference>
<dbReference type="InterPro" id="IPR056789">
    <property type="entry name" value="LRR_R13L1-DRL21"/>
</dbReference>
<reference evidence="12" key="2">
    <citation type="submission" date="2025-08" db="UniProtKB">
        <authorList>
            <consortium name="RefSeq"/>
        </authorList>
    </citation>
    <scope>IDENTIFICATION</scope>
    <source>
        <tissue evidence="12">Young leaves</tissue>
    </source>
</reference>
<evidence type="ECO:0000256" key="5">
    <source>
        <dbReference type="ARBA" id="ARBA00022840"/>
    </source>
</evidence>
<dbReference type="Pfam" id="PF00931">
    <property type="entry name" value="NB-ARC"/>
    <property type="match status" value="1"/>
</dbReference>
<dbReference type="FunFam" id="3.40.50.300:FF:001091">
    <property type="entry name" value="Probable disease resistance protein At1g61300"/>
    <property type="match status" value="1"/>
</dbReference>
<dbReference type="GO" id="GO:0006952">
    <property type="term" value="P:defense response"/>
    <property type="evidence" value="ECO:0007669"/>
    <property type="project" value="UniProtKB-KW"/>
</dbReference>
<keyword evidence="5" id="KW-0067">ATP-binding</keyword>